<dbReference type="Proteomes" id="UP000758155">
    <property type="component" value="Unassembled WGS sequence"/>
</dbReference>
<evidence type="ECO:0000313" key="1">
    <source>
        <dbReference type="EMBL" id="KAF3038471.1"/>
    </source>
</evidence>
<dbReference type="AlphaFoldDB" id="A0A9P5C0N9"/>
<sequence>MQEAFFNEAVKHYHLENNRASLPTAQGLIVLFMASAFLSRDGAAASYRNLGYDMIDRLQIDNKFSTTTDEAEIKAYSTALWGIYCCENIVANLHNKRPERQAPTLPRLFERKSAVPDNDFENVDIFGQPFTSSSYRPSFTPGVLNAACDLAVLQHAVINHNFDVRENGASDNFGMRLQQYRTLQKWESKVPPELRNDINNTPGTAFLSVHCDIIALFILRPLDPRTVLPGEGTSLGLRIMHCQRIITLVENHFRDHLAGDYSTLFLAGLFHACLTLIPSLSSAVSAELFTRAAMLLHRTVVDLPGMRQILRGVQAVVWGMRKSLPEGARASFEQIEPPSDTVESDPDAGVKDLQGLQGRLGEMIELWEEDQEQLSARIGSNRHL</sequence>
<name>A0A9P5C0N9_9PLEO</name>
<organism evidence="1 2">
    <name type="scientific">Didymella heteroderae</name>
    <dbReference type="NCBI Taxonomy" id="1769908"/>
    <lineage>
        <taxon>Eukaryota</taxon>
        <taxon>Fungi</taxon>
        <taxon>Dikarya</taxon>
        <taxon>Ascomycota</taxon>
        <taxon>Pezizomycotina</taxon>
        <taxon>Dothideomycetes</taxon>
        <taxon>Pleosporomycetidae</taxon>
        <taxon>Pleosporales</taxon>
        <taxon>Pleosporineae</taxon>
        <taxon>Didymellaceae</taxon>
        <taxon>Didymella</taxon>
    </lineage>
</organism>
<dbReference type="PANTHER" id="PTHR47256">
    <property type="entry name" value="ZN(II)2CYS6 TRANSCRIPTION FACTOR (EUROFUNG)-RELATED"/>
    <property type="match status" value="1"/>
</dbReference>
<keyword evidence="2" id="KW-1185">Reference proteome</keyword>
<protein>
    <recommendedName>
        <fullName evidence="3">Transcription factor domain-containing protein</fullName>
    </recommendedName>
</protein>
<reference evidence="1" key="1">
    <citation type="submission" date="2019-04" db="EMBL/GenBank/DDBJ databases">
        <title>Sequencing of skin fungus with MAO and IRED activity.</title>
        <authorList>
            <person name="Marsaioli A.J."/>
            <person name="Bonatto J.M.C."/>
            <person name="Reis Junior O."/>
        </authorList>
    </citation>
    <scope>NUCLEOTIDE SEQUENCE</scope>
    <source>
        <strain evidence="1">28M1</strain>
    </source>
</reference>
<evidence type="ECO:0008006" key="3">
    <source>
        <dbReference type="Google" id="ProtNLM"/>
    </source>
</evidence>
<accession>A0A9P5C0N9</accession>
<dbReference type="PANTHER" id="PTHR47256:SF1">
    <property type="entry name" value="ZN(II)2CYS6 TRANSCRIPTION FACTOR (EUROFUNG)"/>
    <property type="match status" value="1"/>
</dbReference>
<dbReference type="CDD" id="cd12148">
    <property type="entry name" value="fungal_TF_MHR"/>
    <property type="match status" value="1"/>
</dbReference>
<comment type="caution">
    <text evidence="1">The sequence shown here is derived from an EMBL/GenBank/DDBJ whole genome shotgun (WGS) entry which is preliminary data.</text>
</comment>
<dbReference type="OrthoDB" id="3740069at2759"/>
<gene>
    <name evidence="1" type="ORF">E8E12_003605</name>
</gene>
<dbReference type="EMBL" id="SWKV01000036">
    <property type="protein sequence ID" value="KAF3038471.1"/>
    <property type="molecule type" value="Genomic_DNA"/>
</dbReference>
<dbReference type="InterPro" id="IPR053187">
    <property type="entry name" value="Notoamide_regulator"/>
</dbReference>
<proteinExistence type="predicted"/>
<evidence type="ECO:0000313" key="2">
    <source>
        <dbReference type="Proteomes" id="UP000758155"/>
    </source>
</evidence>